<evidence type="ECO:0000256" key="5">
    <source>
        <dbReference type="RuleBase" id="RU004379"/>
    </source>
</evidence>
<comment type="subcellular location">
    <subcellularLocation>
        <location evidence="1">Membrane</location>
        <topology evidence="1">Multi-pass membrane protein</topology>
    </subcellularLocation>
</comment>
<dbReference type="Proteomes" id="UP000694416">
    <property type="component" value="Unplaced"/>
</dbReference>
<keyword evidence="7" id="KW-1185">Reference proteome</keyword>
<organism evidence="6 7">
    <name type="scientific">Piliocolobus tephrosceles</name>
    <name type="common">Ugandan red Colobus</name>
    <dbReference type="NCBI Taxonomy" id="591936"/>
    <lineage>
        <taxon>Eukaryota</taxon>
        <taxon>Metazoa</taxon>
        <taxon>Chordata</taxon>
        <taxon>Craniata</taxon>
        <taxon>Vertebrata</taxon>
        <taxon>Euteleostomi</taxon>
        <taxon>Mammalia</taxon>
        <taxon>Eutheria</taxon>
        <taxon>Euarchontoglires</taxon>
        <taxon>Primates</taxon>
        <taxon>Haplorrhini</taxon>
        <taxon>Catarrhini</taxon>
        <taxon>Cercopithecidae</taxon>
        <taxon>Colobinae</taxon>
        <taxon>Piliocolobus</taxon>
    </lineage>
</organism>
<feature type="transmembrane region" description="Helical" evidence="5">
    <location>
        <begin position="109"/>
        <end position="133"/>
    </location>
</feature>
<evidence type="ECO:0000256" key="3">
    <source>
        <dbReference type="ARBA" id="ARBA00022989"/>
    </source>
</evidence>
<dbReference type="Ensembl" id="ENSPTET00000009478.1">
    <property type="protein sequence ID" value="ENSPTEP00000006171.1"/>
    <property type="gene ID" value="ENSPTEG00000007102.1"/>
</dbReference>
<evidence type="ECO:0000256" key="4">
    <source>
        <dbReference type="ARBA" id="ARBA00023136"/>
    </source>
</evidence>
<reference evidence="6" key="2">
    <citation type="submission" date="2025-09" db="UniProtKB">
        <authorList>
            <consortium name="Ensembl"/>
        </authorList>
    </citation>
    <scope>IDENTIFICATION</scope>
</reference>
<feature type="transmembrane region" description="Helical" evidence="5">
    <location>
        <begin position="145"/>
        <end position="166"/>
    </location>
</feature>
<proteinExistence type="inferred from homology"/>
<dbReference type="InterPro" id="IPR006214">
    <property type="entry name" value="Bax_inhibitor_1-related"/>
</dbReference>
<dbReference type="GO" id="GO:0016020">
    <property type="term" value="C:membrane"/>
    <property type="evidence" value="ECO:0007669"/>
    <property type="project" value="UniProtKB-SubCell"/>
</dbReference>
<feature type="transmembrane region" description="Helical" evidence="5">
    <location>
        <begin position="172"/>
        <end position="192"/>
    </location>
</feature>
<keyword evidence="3 5" id="KW-1133">Transmembrane helix</keyword>
<feature type="transmembrane region" description="Helical" evidence="5">
    <location>
        <begin position="83"/>
        <end position="103"/>
    </location>
</feature>
<dbReference type="AlphaFoldDB" id="A0A8C9GLE9"/>
<dbReference type="PANTHER" id="PTHR23291">
    <property type="entry name" value="BAX INHIBITOR-RELATED"/>
    <property type="match status" value="1"/>
</dbReference>
<protein>
    <submittedName>
        <fullName evidence="6">Uncharacterized protein</fullName>
    </submittedName>
</protein>
<evidence type="ECO:0000256" key="2">
    <source>
        <dbReference type="ARBA" id="ARBA00022692"/>
    </source>
</evidence>
<keyword evidence="2 5" id="KW-0812">Transmembrane</keyword>
<accession>A0A8C9GLE9</accession>
<sequence>MYGNNGNVNNPNAQGVSGQNYGYGYNYVQTGYNYQQNGYGNNKDNYSYNPNMNPNGANGGLYDEFSFNELSSTKIRHGFIRKVYSLLLLQLLFTFGFALLATFNTAVKFFILKFNLLFLILGFVLTLPILLTLSCSPRLARKYPYNYLWLLLITIGMTLMVVVHCAMSKSDIVMYALGSTAIVVLGLTIFAFQTKWDFTG</sequence>
<name>A0A8C9GLE9_9PRIM</name>
<evidence type="ECO:0000313" key="6">
    <source>
        <dbReference type="Ensembl" id="ENSPTEP00000006171.1"/>
    </source>
</evidence>
<evidence type="ECO:0000256" key="1">
    <source>
        <dbReference type="ARBA" id="ARBA00004141"/>
    </source>
</evidence>
<dbReference type="Pfam" id="PF01027">
    <property type="entry name" value="Bax1-I"/>
    <property type="match status" value="1"/>
</dbReference>
<dbReference type="PANTHER" id="PTHR23291:SF47">
    <property type="entry name" value="TRANSMEMBRANE BAX INHIBITOR MOTIF CONTAINING 7"/>
    <property type="match status" value="1"/>
</dbReference>
<reference evidence="6" key="1">
    <citation type="submission" date="2025-08" db="UniProtKB">
        <authorList>
            <consortium name="Ensembl"/>
        </authorList>
    </citation>
    <scope>IDENTIFICATION</scope>
</reference>
<keyword evidence="4 5" id="KW-0472">Membrane</keyword>
<comment type="similarity">
    <text evidence="5">Belongs to the BI1 family.</text>
</comment>
<evidence type="ECO:0000313" key="7">
    <source>
        <dbReference type="Proteomes" id="UP000694416"/>
    </source>
</evidence>
<comment type="caution">
    <text evidence="5">Lacks conserved residue(s) required for the propagation of feature annotation.</text>
</comment>